<dbReference type="KEGG" id="cil:EG358_13880"/>
<feature type="region of interest" description="Disordered" evidence="1">
    <location>
        <begin position="244"/>
        <end position="265"/>
    </location>
</feature>
<proteinExistence type="predicted"/>
<name>A0A381F506_9FLAO</name>
<evidence type="ECO:0000313" key="5">
    <source>
        <dbReference type="Proteomes" id="UP000255231"/>
    </source>
</evidence>
<dbReference type="Proteomes" id="UP000185725">
    <property type="component" value="Unassembled WGS sequence"/>
</dbReference>
<evidence type="ECO:0000313" key="2">
    <source>
        <dbReference type="EMBL" id="SIQ35377.1"/>
    </source>
</evidence>
<dbReference type="OrthoDB" id="9931434at2"/>
<reference evidence="3 5" key="2">
    <citation type="submission" date="2018-06" db="EMBL/GenBank/DDBJ databases">
        <authorList>
            <consortium name="Pathogen Informatics"/>
            <person name="Doyle S."/>
        </authorList>
    </citation>
    <scope>NUCLEOTIDE SEQUENCE [LARGE SCALE GENOMIC DNA]</scope>
    <source>
        <strain evidence="3 5">NCTC13560</strain>
    </source>
</reference>
<dbReference type="Proteomes" id="UP000255231">
    <property type="component" value="Unassembled WGS sequence"/>
</dbReference>
<evidence type="ECO:0000313" key="4">
    <source>
        <dbReference type="Proteomes" id="UP000185725"/>
    </source>
</evidence>
<dbReference type="EMBL" id="FTMF01000004">
    <property type="protein sequence ID" value="SIQ35377.1"/>
    <property type="molecule type" value="Genomic_DNA"/>
</dbReference>
<dbReference type="GeneID" id="303674797"/>
<evidence type="ECO:0000313" key="3">
    <source>
        <dbReference type="EMBL" id="SUX41222.1"/>
    </source>
</evidence>
<keyword evidence="4" id="KW-1185">Reference proteome</keyword>
<dbReference type="EMBL" id="UFVS01000001">
    <property type="protein sequence ID" value="SUX41222.1"/>
    <property type="molecule type" value="Genomic_DNA"/>
</dbReference>
<dbReference type="RefSeq" id="WP_076559761.1">
    <property type="nucleotide sequence ID" value="NZ_CP033929.1"/>
</dbReference>
<reference evidence="2 4" key="1">
    <citation type="submission" date="2017-01" db="EMBL/GenBank/DDBJ databases">
        <authorList>
            <person name="Varghese N."/>
            <person name="Submissions S."/>
        </authorList>
    </citation>
    <scope>NUCLEOTIDE SEQUENCE [LARGE SCALE GENOMIC DNA]</scope>
    <source>
        <strain evidence="2 4">ATCC 27950</strain>
    </source>
</reference>
<accession>A0A381F506</accession>
<feature type="compositionally biased region" description="Polar residues" evidence="1">
    <location>
        <begin position="255"/>
        <end position="264"/>
    </location>
</feature>
<organism evidence="3 5">
    <name type="scientific">Chryseobacterium indoltheticum</name>
    <dbReference type="NCBI Taxonomy" id="254"/>
    <lineage>
        <taxon>Bacteria</taxon>
        <taxon>Pseudomonadati</taxon>
        <taxon>Bacteroidota</taxon>
        <taxon>Flavobacteriia</taxon>
        <taxon>Flavobacteriales</taxon>
        <taxon>Weeksellaceae</taxon>
        <taxon>Chryseobacterium group</taxon>
        <taxon>Chryseobacterium</taxon>
    </lineage>
</organism>
<evidence type="ECO:0000256" key="1">
    <source>
        <dbReference type="SAM" id="MobiDB-lite"/>
    </source>
</evidence>
<gene>
    <name evidence="3" type="ORF">NCTC13560_00014</name>
    <name evidence="2" type="ORF">SAMN05421682_104190</name>
</gene>
<dbReference type="AlphaFoldDB" id="A0A381F506"/>
<protein>
    <submittedName>
        <fullName evidence="3">Uncharacterized protein</fullName>
    </submittedName>
</protein>
<sequence>MKLTQANLIKLLSSLGLQDVQVVEDEKDADQFNGDEIINGFLETKKPVFMQNFESEILPERLKAEAGKFGGNLKNNIKKLSNGLIKDSDLAGKSDAEVLQIFAEFLNKDKDASTEDLRNQMKTLSESQQSTIDKLKEEYEGKLSGKDKEFDSFHIESYLGKLVNELPLIGEDPAVKIGALKSNIESNYSPVWNREKKELELREKQNPERFAQLNENTLLTPKTYAENFFKGLGMVKTDMSKENATDHVDKGNGAGNSTDFQNRTDMPFASVVAGIEGK</sequence>